<dbReference type="AlphaFoldDB" id="A0A0M0JU19"/>
<evidence type="ECO:0000313" key="2">
    <source>
        <dbReference type="EMBL" id="KOO30186.1"/>
    </source>
</evidence>
<gene>
    <name evidence="2" type="ORF">Ctob_010978</name>
</gene>
<comment type="caution">
    <text evidence="2">The sequence shown here is derived from an EMBL/GenBank/DDBJ whole genome shotgun (WGS) entry which is preliminary data.</text>
</comment>
<organism evidence="2 3">
    <name type="scientific">Chrysochromulina tobinii</name>
    <dbReference type="NCBI Taxonomy" id="1460289"/>
    <lineage>
        <taxon>Eukaryota</taxon>
        <taxon>Haptista</taxon>
        <taxon>Haptophyta</taxon>
        <taxon>Prymnesiophyceae</taxon>
        <taxon>Prymnesiales</taxon>
        <taxon>Chrysochromulinaceae</taxon>
        <taxon>Chrysochromulina</taxon>
    </lineage>
</organism>
<evidence type="ECO:0000313" key="3">
    <source>
        <dbReference type="Proteomes" id="UP000037460"/>
    </source>
</evidence>
<evidence type="ECO:0000256" key="1">
    <source>
        <dbReference type="SAM" id="MobiDB-lite"/>
    </source>
</evidence>
<dbReference type="EMBL" id="JWZX01002270">
    <property type="protein sequence ID" value="KOO30186.1"/>
    <property type="molecule type" value="Genomic_DNA"/>
</dbReference>
<feature type="region of interest" description="Disordered" evidence="1">
    <location>
        <begin position="1"/>
        <end position="56"/>
    </location>
</feature>
<accession>A0A0M0JU19</accession>
<sequence>MSTSCRVGPSIGTMSSASGRPGGLPTPRRVSTTSSSARSAAGHRRTGRATRTSGSIWKDRTSGLLSMLPPWTASCTPSSCSPSAAPTCSMSIWRTKRLCTRSRATATSR</sequence>
<name>A0A0M0JU19_9EUKA</name>
<feature type="compositionally biased region" description="Low complexity" evidence="1">
    <location>
        <begin position="28"/>
        <end position="40"/>
    </location>
</feature>
<reference evidence="3" key="1">
    <citation type="journal article" date="2015" name="PLoS Genet.">
        <title>Genome Sequence and Transcriptome Analyses of Chrysochromulina tobin: Metabolic Tools for Enhanced Algal Fitness in the Prominent Order Prymnesiales (Haptophyceae).</title>
        <authorList>
            <person name="Hovde B.T."/>
            <person name="Deodato C.R."/>
            <person name="Hunsperger H.M."/>
            <person name="Ryken S.A."/>
            <person name="Yost W."/>
            <person name="Jha R.K."/>
            <person name="Patterson J."/>
            <person name="Monnat R.J. Jr."/>
            <person name="Barlow S.B."/>
            <person name="Starkenburg S.R."/>
            <person name="Cattolico R.A."/>
        </authorList>
    </citation>
    <scope>NUCLEOTIDE SEQUENCE</scope>
    <source>
        <strain evidence="3">CCMP291</strain>
    </source>
</reference>
<protein>
    <submittedName>
        <fullName evidence="2">Uncharacterized protein</fullName>
    </submittedName>
</protein>
<proteinExistence type="predicted"/>
<keyword evidence="3" id="KW-1185">Reference proteome</keyword>
<dbReference type="Proteomes" id="UP000037460">
    <property type="component" value="Unassembled WGS sequence"/>
</dbReference>